<dbReference type="EMBL" id="JBHSRJ010000009">
    <property type="protein sequence ID" value="MFC6045720.1"/>
    <property type="molecule type" value="Genomic_DNA"/>
</dbReference>
<accession>A0ABW1LQN5</accession>
<proteinExistence type="predicted"/>
<evidence type="ECO:0000313" key="2">
    <source>
        <dbReference type="EMBL" id="MFC6045720.1"/>
    </source>
</evidence>
<dbReference type="Gene3D" id="1.10.10.10">
    <property type="entry name" value="Winged helix-like DNA-binding domain superfamily/Winged helix DNA-binding domain"/>
    <property type="match status" value="1"/>
</dbReference>
<dbReference type="SMART" id="SM00843">
    <property type="entry name" value="Ftsk_gamma"/>
    <property type="match status" value="1"/>
</dbReference>
<dbReference type="Proteomes" id="UP001596135">
    <property type="component" value="Unassembled WGS sequence"/>
</dbReference>
<keyword evidence="3" id="KW-1185">Reference proteome</keyword>
<dbReference type="SUPFAM" id="SSF46785">
    <property type="entry name" value="Winged helix' DNA-binding domain"/>
    <property type="match status" value="1"/>
</dbReference>
<evidence type="ECO:0000259" key="1">
    <source>
        <dbReference type="SMART" id="SM00843"/>
    </source>
</evidence>
<sequence length="199" mass="22559">MTAPGLVLYRRHQRAAAELVITTQHGSAGMLRRQLNVPWSRAQRLMADLEEQGIVGPLQPDAGRARNVLVPFPGVPELRRLIDAAFPQPRRSLMGRRRRRSTGPPRCGTCQAPIVWLLLRGTSWRTFEPRPVDGRTHVGGRAHPVEGKYAWPSLRECTEDLMVRREITSTEAQAEAYDMPWYVQHDCPTTDTETEESNE</sequence>
<evidence type="ECO:0000313" key="3">
    <source>
        <dbReference type="Proteomes" id="UP001596135"/>
    </source>
</evidence>
<organism evidence="2 3">
    <name type="scientific">Nocardioides hankookensis</name>
    <dbReference type="NCBI Taxonomy" id="443157"/>
    <lineage>
        <taxon>Bacteria</taxon>
        <taxon>Bacillati</taxon>
        <taxon>Actinomycetota</taxon>
        <taxon>Actinomycetes</taxon>
        <taxon>Propionibacteriales</taxon>
        <taxon>Nocardioidaceae</taxon>
        <taxon>Nocardioides</taxon>
    </lineage>
</organism>
<dbReference type="InterPro" id="IPR018541">
    <property type="entry name" value="Ftsk_gamma"/>
</dbReference>
<feature type="domain" description="FtsK gamma" evidence="1">
    <location>
        <begin position="14"/>
        <end position="73"/>
    </location>
</feature>
<name>A0ABW1LQN5_9ACTN</name>
<reference evidence="3" key="1">
    <citation type="journal article" date="2019" name="Int. J. Syst. Evol. Microbiol.">
        <title>The Global Catalogue of Microorganisms (GCM) 10K type strain sequencing project: providing services to taxonomists for standard genome sequencing and annotation.</title>
        <authorList>
            <consortium name="The Broad Institute Genomics Platform"/>
            <consortium name="The Broad Institute Genome Sequencing Center for Infectious Disease"/>
            <person name="Wu L."/>
            <person name="Ma J."/>
        </authorList>
    </citation>
    <scope>NUCLEOTIDE SEQUENCE [LARGE SCALE GENOMIC DNA]</scope>
    <source>
        <strain evidence="3">CCUG 54522</strain>
    </source>
</reference>
<dbReference type="RefSeq" id="WP_379159432.1">
    <property type="nucleotide sequence ID" value="NZ_JBHSRJ010000009.1"/>
</dbReference>
<dbReference type="Pfam" id="PF09397">
    <property type="entry name" value="FtsK_gamma"/>
    <property type="match status" value="1"/>
</dbReference>
<dbReference type="InterPro" id="IPR036390">
    <property type="entry name" value="WH_DNA-bd_sf"/>
</dbReference>
<comment type="caution">
    <text evidence="2">The sequence shown here is derived from an EMBL/GenBank/DDBJ whole genome shotgun (WGS) entry which is preliminary data.</text>
</comment>
<dbReference type="InterPro" id="IPR036388">
    <property type="entry name" value="WH-like_DNA-bd_sf"/>
</dbReference>
<gene>
    <name evidence="2" type="ORF">ACFPYL_21740</name>
</gene>
<protein>
    <submittedName>
        <fullName evidence="2">DNA translocase FtsK</fullName>
    </submittedName>
</protein>